<protein>
    <submittedName>
        <fullName evidence="8">TauD-domain-containing protein</fullName>
    </submittedName>
</protein>
<accession>A0A5C3KWI9</accession>
<feature type="compositionally biased region" description="Low complexity" evidence="6">
    <location>
        <begin position="428"/>
        <end position="452"/>
    </location>
</feature>
<dbReference type="PANTHER" id="PTHR30468">
    <property type="entry name" value="ALPHA-KETOGLUTARATE-DEPENDENT SULFONATE DIOXYGENASE"/>
    <property type="match status" value="1"/>
</dbReference>
<keyword evidence="2" id="KW-0479">Metal-binding</keyword>
<feature type="region of interest" description="Disordered" evidence="6">
    <location>
        <begin position="413"/>
        <end position="452"/>
    </location>
</feature>
<dbReference type="OrthoDB" id="10257314at2759"/>
<feature type="domain" description="TauD/TfdA-like" evidence="7">
    <location>
        <begin position="69"/>
        <end position="340"/>
    </location>
</feature>
<keyword evidence="5" id="KW-0408">Iron</keyword>
<evidence type="ECO:0000313" key="8">
    <source>
        <dbReference type="EMBL" id="TFK24605.1"/>
    </source>
</evidence>
<dbReference type="Proteomes" id="UP000307440">
    <property type="component" value="Unassembled WGS sequence"/>
</dbReference>
<organism evidence="8 9">
    <name type="scientific">Coprinopsis marcescibilis</name>
    <name type="common">Agaric fungus</name>
    <name type="synonym">Psathyrella marcescibilis</name>
    <dbReference type="NCBI Taxonomy" id="230819"/>
    <lineage>
        <taxon>Eukaryota</taxon>
        <taxon>Fungi</taxon>
        <taxon>Dikarya</taxon>
        <taxon>Basidiomycota</taxon>
        <taxon>Agaricomycotina</taxon>
        <taxon>Agaricomycetes</taxon>
        <taxon>Agaricomycetidae</taxon>
        <taxon>Agaricales</taxon>
        <taxon>Agaricineae</taxon>
        <taxon>Psathyrellaceae</taxon>
        <taxon>Coprinopsis</taxon>
    </lineage>
</organism>
<dbReference type="SUPFAM" id="SSF51197">
    <property type="entry name" value="Clavaminate synthase-like"/>
    <property type="match status" value="1"/>
</dbReference>
<reference evidence="8 9" key="1">
    <citation type="journal article" date="2019" name="Nat. Ecol. Evol.">
        <title>Megaphylogeny resolves global patterns of mushroom evolution.</title>
        <authorList>
            <person name="Varga T."/>
            <person name="Krizsan K."/>
            <person name="Foldi C."/>
            <person name="Dima B."/>
            <person name="Sanchez-Garcia M."/>
            <person name="Sanchez-Ramirez S."/>
            <person name="Szollosi G.J."/>
            <person name="Szarkandi J.G."/>
            <person name="Papp V."/>
            <person name="Albert L."/>
            <person name="Andreopoulos W."/>
            <person name="Angelini C."/>
            <person name="Antonin V."/>
            <person name="Barry K.W."/>
            <person name="Bougher N.L."/>
            <person name="Buchanan P."/>
            <person name="Buyck B."/>
            <person name="Bense V."/>
            <person name="Catcheside P."/>
            <person name="Chovatia M."/>
            <person name="Cooper J."/>
            <person name="Damon W."/>
            <person name="Desjardin D."/>
            <person name="Finy P."/>
            <person name="Geml J."/>
            <person name="Haridas S."/>
            <person name="Hughes K."/>
            <person name="Justo A."/>
            <person name="Karasinski D."/>
            <person name="Kautmanova I."/>
            <person name="Kiss B."/>
            <person name="Kocsube S."/>
            <person name="Kotiranta H."/>
            <person name="LaButti K.M."/>
            <person name="Lechner B.E."/>
            <person name="Liimatainen K."/>
            <person name="Lipzen A."/>
            <person name="Lukacs Z."/>
            <person name="Mihaltcheva S."/>
            <person name="Morgado L.N."/>
            <person name="Niskanen T."/>
            <person name="Noordeloos M.E."/>
            <person name="Ohm R.A."/>
            <person name="Ortiz-Santana B."/>
            <person name="Ovrebo C."/>
            <person name="Racz N."/>
            <person name="Riley R."/>
            <person name="Savchenko A."/>
            <person name="Shiryaev A."/>
            <person name="Soop K."/>
            <person name="Spirin V."/>
            <person name="Szebenyi C."/>
            <person name="Tomsovsky M."/>
            <person name="Tulloss R.E."/>
            <person name="Uehling J."/>
            <person name="Grigoriev I.V."/>
            <person name="Vagvolgyi C."/>
            <person name="Papp T."/>
            <person name="Martin F.M."/>
            <person name="Miettinen O."/>
            <person name="Hibbett D.S."/>
            <person name="Nagy L.G."/>
        </authorList>
    </citation>
    <scope>NUCLEOTIDE SEQUENCE [LARGE SCALE GENOMIC DNA]</scope>
    <source>
        <strain evidence="8 9">CBS 121175</strain>
    </source>
</reference>
<evidence type="ECO:0000313" key="9">
    <source>
        <dbReference type="Proteomes" id="UP000307440"/>
    </source>
</evidence>
<evidence type="ECO:0000256" key="2">
    <source>
        <dbReference type="ARBA" id="ARBA00022723"/>
    </source>
</evidence>
<dbReference type="InterPro" id="IPR003819">
    <property type="entry name" value="TauD/TfdA-like"/>
</dbReference>
<gene>
    <name evidence="8" type="ORF">FA15DRAFT_704475</name>
</gene>
<dbReference type="GO" id="GO:0046872">
    <property type="term" value="F:metal ion binding"/>
    <property type="evidence" value="ECO:0007669"/>
    <property type="project" value="UniProtKB-KW"/>
</dbReference>
<dbReference type="AlphaFoldDB" id="A0A5C3KWI9"/>
<dbReference type="FunFam" id="3.60.130.10:FF:000003">
    <property type="entry name" value="Alpha-ketoglutarate-dependent taurine dioxygenase"/>
    <property type="match status" value="1"/>
</dbReference>
<keyword evidence="4" id="KW-0560">Oxidoreductase</keyword>
<dbReference type="InterPro" id="IPR051323">
    <property type="entry name" value="AtsK-like"/>
</dbReference>
<dbReference type="InterPro" id="IPR042098">
    <property type="entry name" value="TauD-like_sf"/>
</dbReference>
<name>A0A5C3KWI9_COPMA</name>
<sequence length="481" mass="53004">MAPSVSEVKTDKVVADVASLKQANQAIEGKVNNGPAYPFYYPHHDTSEKILRCGSPRTKPNLLSANTSVSHMSPYIGTELRGVQISELTKDGLNELVLYVAERKVIVFRDQDFKDLTPERQIEFVAYFGPNQKHPMSGNAKGFPEFHVVYKDAAYNRLGRYRGLDTRANLVSWHSDVAYEKQPPGTTFFILEQPDVGGDTLFASQVEAYNRLSNEFKKRLEGLTAINSAVPQAEFSRNSGGPVRREPVETEHPVVRVHPFTARRRCTSTRGSRRRLWFKQEESDFLLKFLFYHVAKGSDFQIRARYEPGSVIVWDNRVTVHSATPDYDPSNWRRHAVRLTPGRGTGCCYVCLNGSPSIPYIVAHLDDHLVRGQLFIWYSLYGSTHAVADKTTHAGTGVRGSYAAGGGGTVRGMGGSAAARSSGRRVQSRGSVRRTGASSTSSVSKFGSGRTGSTSGGYGYVLGVKRSGSGGKAYARSRRGY</sequence>
<dbReference type="Pfam" id="PF02668">
    <property type="entry name" value="TauD"/>
    <property type="match status" value="1"/>
</dbReference>
<dbReference type="STRING" id="230819.A0A5C3KWI9"/>
<dbReference type="Gene3D" id="3.60.130.10">
    <property type="entry name" value="Clavaminate synthase-like"/>
    <property type="match status" value="1"/>
</dbReference>
<evidence type="ECO:0000256" key="4">
    <source>
        <dbReference type="ARBA" id="ARBA00023002"/>
    </source>
</evidence>
<proteinExistence type="inferred from homology"/>
<evidence type="ECO:0000256" key="3">
    <source>
        <dbReference type="ARBA" id="ARBA00022964"/>
    </source>
</evidence>
<dbReference type="GO" id="GO:0016706">
    <property type="term" value="F:2-oxoglutarate-dependent dioxygenase activity"/>
    <property type="evidence" value="ECO:0007669"/>
    <property type="project" value="TreeGrafter"/>
</dbReference>
<evidence type="ECO:0000259" key="7">
    <source>
        <dbReference type="Pfam" id="PF02668"/>
    </source>
</evidence>
<keyword evidence="3" id="KW-0223">Dioxygenase</keyword>
<dbReference type="PANTHER" id="PTHR30468:SF1">
    <property type="entry name" value="ALPHA-KETOGLUTARATE-DEPENDENT SULFONATE DIOXYGENASE"/>
    <property type="match status" value="1"/>
</dbReference>
<evidence type="ECO:0000256" key="1">
    <source>
        <dbReference type="ARBA" id="ARBA00005896"/>
    </source>
</evidence>
<comment type="similarity">
    <text evidence="1">Belongs to the TfdA dioxygenase family.</text>
</comment>
<evidence type="ECO:0000256" key="6">
    <source>
        <dbReference type="SAM" id="MobiDB-lite"/>
    </source>
</evidence>
<keyword evidence="9" id="KW-1185">Reference proteome</keyword>
<evidence type="ECO:0000256" key="5">
    <source>
        <dbReference type="ARBA" id="ARBA00023004"/>
    </source>
</evidence>
<dbReference type="GO" id="GO:0005737">
    <property type="term" value="C:cytoplasm"/>
    <property type="evidence" value="ECO:0007669"/>
    <property type="project" value="TreeGrafter"/>
</dbReference>
<dbReference type="EMBL" id="ML210198">
    <property type="protein sequence ID" value="TFK24605.1"/>
    <property type="molecule type" value="Genomic_DNA"/>
</dbReference>